<gene>
    <name evidence="1" type="ORF">C8N34_11443</name>
</gene>
<protein>
    <submittedName>
        <fullName evidence="1">Uncharacterized protein</fullName>
    </submittedName>
</protein>
<dbReference type="EMBL" id="QBKP01000014">
    <property type="protein sequence ID" value="PTX47023.1"/>
    <property type="molecule type" value="Genomic_DNA"/>
</dbReference>
<evidence type="ECO:0000313" key="1">
    <source>
        <dbReference type="EMBL" id="PTX47023.1"/>
    </source>
</evidence>
<sequence>MTDFSRVYLVQRVNMGGDLTIIDVFLSEDSAKSEVERQEAEHLDWHSRFGRGDPDDFFYETFEVKP</sequence>
<organism evidence="1 2">
    <name type="scientific">Gemmobacter caeni</name>
    <dbReference type="NCBI Taxonomy" id="589035"/>
    <lineage>
        <taxon>Bacteria</taxon>
        <taxon>Pseudomonadati</taxon>
        <taxon>Pseudomonadota</taxon>
        <taxon>Alphaproteobacteria</taxon>
        <taxon>Rhodobacterales</taxon>
        <taxon>Paracoccaceae</taxon>
        <taxon>Gemmobacter</taxon>
    </lineage>
</organism>
<name>A0A2T6AT83_9RHOB</name>
<dbReference type="AlphaFoldDB" id="A0A2T6AT83"/>
<accession>A0A2T6AT83</accession>
<comment type="caution">
    <text evidence="1">The sequence shown here is derived from an EMBL/GenBank/DDBJ whole genome shotgun (WGS) entry which is preliminary data.</text>
</comment>
<proteinExistence type="predicted"/>
<dbReference type="RefSeq" id="WP_145693648.1">
    <property type="nucleotide sequence ID" value="NZ_QBKP01000014.1"/>
</dbReference>
<keyword evidence="2" id="KW-1185">Reference proteome</keyword>
<evidence type="ECO:0000313" key="2">
    <source>
        <dbReference type="Proteomes" id="UP000244224"/>
    </source>
</evidence>
<dbReference type="Proteomes" id="UP000244224">
    <property type="component" value="Unassembled WGS sequence"/>
</dbReference>
<reference evidence="1 2" key="1">
    <citation type="submission" date="2018-04" db="EMBL/GenBank/DDBJ databases">
        <title>Genomic Encyclopedia of Archaeal and Bacterial Type Strains, Phase II (KMG-II): from individual species to whole genera.</title>
        <authorList>
            <person name="Goeker M."/>
        </authorList>
    </citation>
    <scope>NUCLEOTIDE SEQUENCE [LARGE SCALE GENOMIC DNA]</scope>
    <source>
        <strain evidence="1 2">DSM 21823</strain>
    </source>
</reference>